<name>A0A7R9BFB2_9CRUS</name>
<evidence type="ECO:0000313" key="3">
    <source>
        <dbReference type="Proteomes" id="UP000678499"/>
    </source>
</evidence>
<dbReference type="EMBL" id="OA882257">
    <property type="protein sequence ID" value="CAD7274200.1"/>
    <property type="molecule type" value="Genomic_DNA"/>
</dbReference>
<dbReference type="Proteomes" id="UP000678499">
    <property type="component" value="Unassembled WGS sequence"/>
</dbReference>
<protein>
    <submittedName>
        <fullName evidence="2">Uncharacterized protein</fullName>
    </submittedName>
</protein>
<feature type="compositionally biased region" description="Basic and acidic residues" evidence="1">
    <location>
        <begin position="336"/>
        <end position="352"/>
    </location>
</feature>
<feature type="region of interest" description="Disordered" evidence="1">
    <location>
        <begin position="336"/>
        <end position="371"/>
    </location>
</feature>
<dbReference type="AlphaFoldDB" id="A0A7R9BFB2"/>
<dbReference type="EMBL" id="CAJPEX010000220">
    <property type="protein sequence ID" value="CAG0914352.1"/>
    <property type="molecule type" value="Genomic_DNA"/>
</dbReference>
<organism evidence="2">
    <name type="scientific">Notodromas monacha</name>
    <dbReference type="NCBI Taxonomy" id="399045"/>
    <lineage>
        <taxon>Eukaryota</taxon>
        <taxon>Metazoa</taxon>
        <taxon>Ecdysozoa</taxon>
        <taxon>Arthropoda</taxon>
        <taxon>Crustacea</taxon>
        <taxon>Oligostraca</taxon>
        <taxon>Ostracoda</taxon>
        <taxon>Podocopa</taxon>
        <taxon>Podocopida</taxon>
        <taxon>Cypridocopina</taxon>
        <taxon>Cypridoidea</taxon>
        <taxon>Cyprididae</taxon>
        <taxon>Notodromas</taxon>
    </lineage>
</organism>
<gene>
    <name evidence="2" type="ORF">NMOB1V02_LOCUS2051</name>
</gene>
<reference evidence="2" key="1">
    <citation type="submission" date="2020-11" db="EMBL/GenBank/DDBJ databases">
        <authorList>
            <person name="Tran Van P."/>
        </authorList>
    </citation>
    <scope>NUCLEOTIDE SEQUENCE</scope>
</reference>
<sequence>MDVDLLLQAIDSCSPGFIPNPDFRTRNTGKTQVGPDPRVGWPSVGPHMSPRLHDAKLHLSLLAAGRCFEFLNHTARPSRQSVHIVQRSLHLRQKQTLLLSLLQKSIVNFCKAIVRPGSQRLLQNQPGIIISSQGQVGDNQSPENSPGQFIRHVRPQGDGFRHDSNGLIQQSIALLVEGQAGLQKNKEKEKRIQKKQPKQTIQILKDRFMFDNVLLNLRKNVVNNLRFFNRNMLNFYVFQRLNMLLRNFFRRKQQQREKPAHLRQTVQNEHQGVQVLIWTRSHQRGSSRAQLQAQAQEGLWSQTEFAAQNEPLLAKAGDYFPLLLLLHRRRVMHEANDRPRAPFAKDSKDTNKKGNKQCQEDNSTTHGSTSVPMMIIVNF</sequence>
<keyword evidence="3" id="KW-1185">Reference proteome</keyword>
<feature type="compositionally biased region" description="Polar residues" evidence="1">
    <location>
        <begin position="356"/>
        <end position="371"/>
    </location>
</feature>
<proteinExistence type="predicted"/>
<feature type="non-terminal residue" evidence="2">
    <location>
        <position position="379"/>
    </location>
</feature>
<evidence type="ECO:0000313" key="2">
    <source>
        <dbReference type="EMBL" id="CAD7274200.1"/>
    </source>
</evidence>
<evidence type="ECO:0000256" key="1">
    <source>
        <dbReference type="SAM" id="MobiDB-lite"/>
    </source>
</evidence>
<accession>A0A7R9BFB2</accession>
<feature type="region of interest" description="Disordered" evidence="1">
    <location>
        <begin position="21"/>
        <end position="40"/>
    </location>
</feature>